<dbReference type="Pfam" id="PF14309">
    <property type="entry name" value="DUF4378"/>
    <property type="match status" value="1"/>
</dbReference>
<feature type="domain" description="DUF4378" evidence="2">
    <location>
        <begin position="204"/>
        <end position="350"/>
    </location>
</feature>
<dbReference type="PANTHER" id="PTHR21726:SF29">
    <property type="entry name" value="EXPRESSED PROTEIN"/>
    <property type="match status" value="1"/>
</dbReference>
<dbReference type="Proteomes" id="UP001154282">
    <property type="component" value="Unassembled WGS sequence"/>
</dbReference>
<name>A0AAV0R2F8_9ROSI</name>
<feature type="region of interest" description="Disordered" evidence="1">
    <location>
        <begin position="139"/>
        <end position="179"/>
    </location>
</feature>
<keyword evidence="4" id="KW-1185">Reference proteome</keyword>
<dbReference type="EMBL" id="CAMGYJ010000010">
    <property type="protein sequence ID" value="CAI0551670.1"/>
    <property type="molecule type" value="Genomic_DNA"/>
</dbReference>
<proteinExistence type="predicted"/>
<accession>A0AAV0R2F8</accession>
<dbReference type="PANTHER" id="PTHR21726">
    <property type="entry name" value="PHOSPHATIDYLINOSITOL N-ACETYLGLUCOSAMINYLTRANSFERASE SUBUNIT P DOWN SYNDROME CRITICAL REGION PROTEIN 5 -RELATED"/>
    <property type="match status" value="1"/>
</dbReference>
<evidence type="ECO:0000259" key="2">
    <source>
        <dbReference type="Pfam" id="PF14309"/>
    </source>
</evidence>
<evidence type="ECO:0000313" key="4">
    <source>
        <dbReference type="Proteomes" id="UP001154282"/>
    </source>
</evidence>
<reference evidence="3" key="1">
    <citation type="submission" date="2022-08" db="EMBL/GenBank/DDBJ databases">
        <authorList>
            <person name="Gutierrez-Valencia J."/>
        </authorList>
    </citation>
    <scope>NUCLEOTIDE SEQUENCE</scope>
</reference>
<dbReference type="AlphaFoldDB" id="A0AAV0R2F8"/>
<gene>
    <name evidence="3" type="ORF">LITE_LOCUS46083</name>
</gene>
<organism evidence="3 4">
    <name type="scientific">Linum tenue</name>
    <dbReference type="NCBI Taxonomy" id="586396"/>
    <lineage>
        <taxon>Eukaryota</taxon>
        <taxon>Viridiplantae</taxon>
        <taxon>Streptophyta</taxon>
        <taxon>Embryophyta</taxon>
        <taxon>Tracheophyta</taxon>
        <taxon>Spermatophyta</taxon>
        <taxon>Magnoliopsida</taxon>
        <taxon>eudicotyledons</taxon>
        <taxon>Gunneridae</taxon>
        <taxon>Pentapetalae</taxon>
        <taxon>rosids</taxon>
        <taxon>fabids</taxon>
        <taxon>Malpighiales</taxon>
        <taxon>Linaceae</taxon>
        <taxon>Linum</taxon>
    </lineage>
</organism>
<protein>
    <recommendedName>
        <fullName evidence="2">DUF4378 domain-containing protein</fullName>
    </recommendedName>
</protein>
<sequence length="358" mass="39846">MMRNNISKSSSSSGGLTRNSIGLNMIGGDELGVLLERKLRELTDKVESSTGLLKPAPLVNVMSGATSSAAKQKVYELSLDKVELHKAEGEWYSEENLPLHSHHECKYQQSEEAEEHSCISSYIESGKVLEYEPPNYTEWIPDQTCSDSQSSDQQCSSSVQAPTTFNSASTNRTQTDEGLEIELSDSSTSSISMMLANHLPSNWELDYVIHILDTAEMNLEDLALSCSPSKILSPNLFEHKESKFGRDSDELSSKINRKVMFDCIGEFLDYKCRQRSWGELQGVLLERKGCLAKELHKEVLGWKSMGDMMVDELVDRDMSCGDGKCVNFSVEAIEEGVEIEEGILGELVDELVCDLLIM</sequence>
<evidence type="ECO:0000313" key="3">
    <source>
        <dbReference type="EMBL" id="CAI0551670.1"/>
    </source>
</evidence>
<evidence type="ECO:0000256" key="1">
    <source>
        <dbReference type="SAM" id="MobiDB-lite"/>
    </source>
</evidence>
<feature type="compositionally biased region" description="Low complexity" evidence="1">
    <location>
        <begin position="145"/>
        <end position="158"/>
    </location>
</feature>
<dbReference type="InterPro" id="IPR025486">
    <property type="entry name" value="DUF4378"/>
</dbReference>
<feature type="compositionally biased region" description="Polar residues" evidence="1">
    <location>
        <begin position="159"/>
        <end position="173"/>
    </location>
</feature>
<comment type="caution">
    <text evidence="3">The sequence shown here is derived from an EMBL/GenBank/DDBJ whole genome shotgun (WGS) entry which is preliminary data.</text>
</comment>